<organism evidence="1 2">
    <name type="scientific">Gigaspora margarita</name>
    <dbReference type="NCBI Taxonomy" id="4874"/>
    <lineage>
        <taxon>Eukaryota</taxon>
        <taxon>Fungi</taxon>
        <taxon>Fungi incertae sedis</taxon>
        <taxon>Mucoromycota</taxon>
        <taxon>Glomeromycotina</taxon>
        <taxon>Glomeromycetes</taxon>
        <taxon>Diversisporales</taxon>
        <taxon>Gigasporaceae</taxon>
        <taxon>Gigaspora</taxon>
    </lineage>
</organism>
<feature type="non-terminal residue" evidence="1">
    <location>
        <position position="97"/>
    </location>
</feature>
<name>A0ABN7WGR6_GIGMA</name>
<dbReference type="EMBL" id="CAJVQB010044052">
    <property type="protein sequence ID" value="CAG8831625.1"/>
    <property type="molecule type" value="Genomic_DNA"/>
</dbReference>
<keyword evidence="2" id="KW-1185">Reference proteome</keyword>
<evidence type="ECO:0000313" key="2">
    <source>
        <dbReference type="Proteomes" id="UP000789901"/>
    </source>
</evidence>
<proteinExistence type="predicted"/>
<protein>
    <submittedName>
        <fullName evidence="1">35226_t:CDS:1</fullName>
    </submittedName>
</protein>
<comment type="caution">
    <text evidence="1">The sequence shown here is derived from an EMBL/GenBank/DDBJ whole genome shotgun (WGS) entry which is preliminary data.</text>
</comment>
<reference evidence="1 2" key="1">
    <citation type="submission" date="2021-06" db="EMBL/GenBank/DDBJ databases">
        <authorList>
            <person name="Kallberg Y."/>
            <person name="Tangrot J."/>
            <person name="Rosling A."/>
        </authorList>
    </citation>
    <scope>NUCLEOTIDE SEQUENCE [LARGE SCALE GENOMIC DNA]</scope>
    <source>
        <strain evidence="1 2">120-4 pot B 10/14</strain>
    </source>
</reference>
<sequence>MEQMLEKCGSCELNSNKGKEVCLSWIWKEDIQGVYPKIQNVANQKVLPVPKEIIAKKKTGNSQVSNKALSLDLLKALEQNPVNRKEVYKFYMDGSLS</sequence>
<gene>
    <name evidence="1" type="ORF">GMARGA_LOCUS30730</name>
</gene>
<accession>A0ABN7WGR6</accession>
<dbReference type="Proteomes" id="UP000789901">
    <property type="component" value="Unassembled WGS sequence"/>
</dbReference>
<evidence type="ECO:0000313" key="1">
    <source>
        <dbReference type="EMBL" id="CAG8831625.1"/>
    </source>
</evidence>